<dbReference type="Proteomes" id="UP001189429">
    <property type="component" value="Unassembled WGS sequence"/>
</dbReference>
<dbReference type="InterPro" id="IPR013762">
    <property type="entry name" value="Integrase-like_cat_sf"/>
</dbReference>
<dbReference type="PANTHER" id="PTHR48125">
    <property type="entry name" value="LP07818P1"/>
    <property type="match status" value="1"/>
</dbReference>
<evidence type="ECO:0000256" key="1">
    <source>
        <dbReference type="ARBA" id="ARBA00023172"/>
    </source>
</evidence>
<dbReference type="SUPFAM" id="SSF56349">
    <property type="entry name" value="DNA breaking-rejoining enzymes"/>
    <property type="match status" value="1"/>
</dbReference>
<feature type="region of interest" description="Disordered" evidence="2">
    <location>
        <begin position="298"/>
        <end position="339"/>
    </location>
</feature>
<dbReference type="InterPro" id="IPR025475">
    <property type="entry name" value="DUF4326"/>
</dbReference>
<evidence type="ECO:0000313" key="5">
    <source>
        <dbReference type="Proteomes" id="UP001189429"/>
    </source>
</evidence>
<protein>
    <recommendedName>
        <fullName evidence="3">DUF4326 domain-containing protein</fullName>
    </recommendedName>
</protein>
<dbReference type="Gene3D" id="1.10.443.10">
    <property type="entry name" value="Intergrase catalytic core"/>
    <property type="match status" value="1"/>
</dbReference>
<feature type="region of interest" description="Disordered" evidence="2">
    <location>
        <begin position="477"/>
        <end position="665"/>
    </location>
</feature>
<dbReference type="PANTHER" id="PTHR48125:SF10">
    <property type="entry name" value="OS12G0136300 PROTEIN"/>
    <property type="match status" value="1"/>
</dbReference>
<dbReference type="SUPFAM" id="SSF53335">
    <property type="entry name" value="S-adenosyl-L-methionine-dependent methyltransferases"/>
    <property type="match status" value="1"/>
</dbReference>
<evidence type="ECO:0000256" key="2">
    <source>
        <dbReference type="SAM" id="MobiDB-lite"/>
    </source>
</evidence>
<name>A0ABN9UY86_9DINO</name>
<keyword evidence="5" id="KW-1185">Reference proteome</keyword>
<feature type="domain" description="DUF4326" evidence="3">
    <location>
        <begin position="1668"/>
        <end position="1743"/>
    </location>
</feature>
<reference evidence="4" key="1">
    <citation type="submission" date="2023-10" db="EMBL/GenBank/DDBJ databases">
        <authorList>
            <person name="Chen Y."/>
            <person name="Shah S."/>
            <person name="Dougan E. K."/>
            <person name="Thang M."/>
            <person name="Chan C."/>
        </authorList>
    </citation>
    <scope>NUCLEOTIDE SEQUENCE [LARGE SCALE GENOMIC DNA]</scope>
</reference>
<keyword evidence="1" id="KW-0233">DNA recombination</keyword>
<accession>A0ABN9UY86</accession>
<feature type="compositionally biased region" description="Basic residues" evidence="2">
    <location>
        <begin position="548"/>
        <end position="563"/>
    </location>
</feature>
<comment type="caution">
    <text evidence="4">The sequence shown here is derived from an EMBL/GenBank/DDBJ whole genome shotgun (WGS) entry which is preliminary data.</text>
</comment>
<feature type="compositionally biased region" description="Pro residues" evidence="2">
    <location>
        <begin position="626"/>
        <end position="635"/>
    </location>
</feature>
<dbReference type="InterPro" id="IPR011010">
    <property type="entry name" value="DNA_brk_join_enz"/>
</dbReference>
<dbReference type="InterPro" id="IPR029063">
    <property type="entry name" value="SAM-dependent_MTases_sf"/>
</dbReference>
<evidence type="ECO:0000313" key="4">
    <source>
        <dbReference type="EMBL" id="CAK0863610.1"/>
    </source>
</evidence>
<evidence type="ECO:0000259" key="3">
    <source>
        <dbReference type="Pfam" id="PF14216"/>
    </source>
</evidence>
<organism evidence="4 5">
    <name type="scientific">Prorocentrum cordatum</name>
    <dbReference type="NCBI Taxonomy" id="2364126"/>
    <lineage>
        <taxon>Eukaryota</taxon>
        <taxon>Sar</taxon>
        <taxon>Alveolata</taxon>
        <taxon>Dinophyceae</taxon>
        <taxon>Prorocentrales</taxon>
        <taxon>Prorocentraceae</taxon>
        <taxon>Prorocentrum</taxon>
    </lineage>
</organism>
<sequence length="2194" mass="234621">MAAPGTTVPRPSPVRYCGWCAGPFGRGESLALAEGGSLLEVCELCYIIGLIRQAASGGAAAFPPVAPGLAAAAAVGGAAAAAPAGGGAGAPVVPGLAALPGLPGFGGGAAAGTPRRAAPCLTAEALPPAAWAPRWWARSRAAAAALLEALLLARVNLELPTFDAAGGISGTALFEVEEIGTTGPSGQHLSAQFRGASLAAEAMRLDGLFPPRGAGPAGLLHLRGQGPALCGEPAVPGRGVLHVEWLRLRSNRGFVEPRARPSAFGGRGGGGALAGAAPVGGAAPDRLAAAAAARAQAAAATPGRAGGGRGRRRPRSSSASRCDDDGESRFREAPSRGGSARLLAEKRPGALYDEAMKNIGRVMGLREGADGSEVRAKVVGYLQAVVFGHHPPGQMRVNTQRELQTLATALDLLESGCLAELRDVLMQRFKALELSLSDASWQVASELEIVPDARPSLASMGEQGLARRAALLRRKLMADGREEPRRARRQGSGRAPGLTRGGEARERRSPLALAEPPAGPRSRGEPRARPRPLLPPAGGEPSTALGRARSRSPARGSARRSALRQRGQVAVSGGAEDASRRQPAPEGGGRAEACLAGDEPGAPRLQAGPARGRGGSGPAARSAARPGPPERPPPWRQEAPGPRPRRPSCDAEVRQRADGVSADDARVGATELAEWAGAASDLLREPFDVGPVLLNVVRQFPGSFGRFTRYSLEVKPREHPADMGCRLQRDLLPLPYPSITRSQIAQQGQDPLSDKEWEGLRCRLVVTVLALNWESGFRSLKLARPCRGRANAAQQAALVALVRRLLLATRAESALPPDLDWNARLKDRKIGYGGGEISAPQRLTLEQVLDGLPPPGVAASIEAADLATGFVREALLDPTLVLLPAALRRPAPTSARVWASLEEWHRIVRALHERGMVSAIPSSEIACRDGAALLNGALGVPKPHDEPAVCSDGERRPVLRLITNLIPSNACQECIVGDTPEMPTMSQLNDLVLTESEDLLWSGADRKAFFYVFRAPPAWWPYMVIGPPAPSELLGLKDGGTTHICLRVIGMGWISAAGATTHLHRNMLRRSASTGDHSAPTAAVQPCPPAWMVYTDNLEVAEVVSKSEAATLRGTVPEHISEARACYAAAGSPGSPSKDIHRVPRATTLGELVDGVEGVRRPPAGYLTEMASLTLWTLSKKRASMRLVRILLGRWVRVHCFRRPLAASFAYTWKWLANPRTGGRSSVSVVEDLLMCLALSGLCVADLRLEVDPLVTASDASEAAGAVVYGYALSDRGRALAERRQRPANAACEEETGLVTVFGGIGGGRRARVARRSYPSTQHLGDVTEADPVALAALLRARGRVSRVLVVGGFPCQVFAGLNVARQGLDDPRAGLVDHMVRIVDGLRTAMPEASIDFLGENVASMPECDVLRLNQLFGRIPLEIEAGDVGWVRRPRLYWASWDLLPPFEAEPVAVRAKTQDVRRACKVALKTERPPLEEWLPPGAVCPGPAAGEPLPTFVRWAPRSQPRPRPAGIGECSAAELARWEAAGFASPPYQFRDKWCIHQADGRVEPPDATIREKLMGPPEGHAVPCMTSSQAKAEPAKYEALRRSLVGNSFQCEGVAWIISHWAVGAGLLVSVPSLGELHESARAWAGGRKLWAGDVTSLRCGRSEIDEGLHAKLDQAGGPIYVGRGSRRWGLAASRWGNPFTISPEWSREDAVALFAGWIRTQPTLLQSLETLRGALLVCHCGPNQACHADILLAELAKRDVVEWRELDASRRIAMGLVMACHNNGADIRTDGASEALGKIFPRQEIDSGIWRWREARQLVWDAAEHINVLECQGALMMIRWRARSVRRHQCVFLHLLDSMVNIGALSKHRSSSPQLNKVVRTFSAWELAMGARAVFGFASSARNPADAPSRLRDGIKSSALARYRGAAQRFVDYLAANNLPLPFTWDDIDICLQDYLEHLWAEGAAKGEANDTLSGVQHLLRTRRRYPGAWQLLTVWGRLEIPQRAPPMPAQVCTALAGWALSRGEVAFAAVLLVAFHLCLRTGEALGLSGGVIFLKPCGRGAVPLPWTKTSCQKGAREQVALDDPLVGAVVRMQLQSDSRLWPGTTRAFHDLFRAGLQQIGCKHLALSPYSLRRGGAAHEFLLSGDLSKVMLRGRWSSARTANIYIQDGAAIIAEMKLQDRTRSTLQQFSNALFARVRAFCSP</sequence>
<feature type="compositionally biased region" description="Low complexity" evidence="2">
    <location>
        <begin position="536"/>
        <end position="547"/>
    </location>
</feature>
<feature type="compositionally biased region" description="Basic and acidic residues" evidence="2">
    <location>
        <begin position="321"/>
        <end position="334"/>
    </location>
</feature>
<dbReference type="EMBL" id="CAUYUJ010016282">
    <property type="protein sequence ID" value="CAK0863610.1"/>
    <property type="molecule type" value="Genomic_DNA"/>
</dbReference>
<dbReference type="Gene3D" id="3.40.50.150">
    <property type="entry name" value="Vaccinia Virus protein VP39"/>
    <property type="match status" value="1"/>
</dbReference>
<dbReference type="Pfam" id="PF14216">
    <property type="entry name" value="DUF4326"/>
    <property type="match status" value="1"/>
</dbReference>
<feature type="compositionally biased region" description="Basic and acidic residues" evidence="2">
    <location>
        <begin position="647"/>
        <end position="657"/>
    </location>
</feature>
<gene>
    <name evidence="4" type="ORF">PCOR1329_LOCUS51712</name>
</gene>
<proteinExistence type="predicted"/>